<organism evidence="1 2">
    <name type="scientific">Dichotomopilus funicola</name>
    <dbReference type="NCBI Taxonomy" id="1934379"/>
    <lineage>
        <taxon>Eukaryota</taxon>
        <taxon>Fungi</taxon>
        <taxon>Dikarya</taxon>
        <taxon>Ascomycota</taxon>
        <taxon>Pezizomycotina</taxon>
        <taxon>Sordariomycetes</taxon>
        <taxon>Sordariomycetidae</taxon>
        <taxon>Sordariales</taxon>
        <taxon>Chaetomiaceae</taxon>
        <taxon>Dichotomopilus</taxon>
    </lineage>
</organism>
<reference evidence="1" key="1">
    <citation type="journal article" date="2023" name="Mol. Phylogenet. Evol.">
        <title>Genome-scale phylogeny and comparative genomics of the fungal order Sordariales.</title>
        <authorList>
            <person name="Hensen N."/>
            <person name="Bonometti L."/>
            <person name="Westerberg I."/>
            <person name="Brannstrom I.O."/>
            <person name="Guillou S."/>
            <person name="Cros-Aarteil S."/>
            <person name="Calhoun S."/>
            <person name="Haridas S."/>
            <person name="Kuo A."/>
            <person name="Mondo S."/>
            <person name="Pangilinan J."/>
            <person name="Riley R."/>
            <person name="LaButti K."/>
            <person name="Andreopoulos B."/>
            <person name="Lipzen A."/>
            <person name="Chen C."/>
            <person name="Yan M."/>
            <person name="Daum C."/>
            <person name="Ng V."/>
            <person name="Clum A."/>
            <person name="Steindorff A."/>
            <person name="Ohm R.A."/>
            <person name="Martin F."/>
            <person name="Silar P."/>
            <person name="Natvig D.O."/>
            <person name="Lalanne C."/>
            <person name="Gautier V."/>
            <person name="Ament-Velasquez S.L."/>
            <person name="Kruys A."/>
            <person name="Hutchinson M.I."/>
            <person name="Powell A.J."/>
            <person name="Barry K."/>
            <person name="Miller A.N."/>
            <person name="Grigoriev I.V."/>
            <person name="Debuchy R."/>
            <person name="Gladieux P."/>
            <person name="Hiltunen Thoren M."/>
            <person name="Johannesson H."/>
        </authorList>
    </citation>
    <scope>NUCLEOTIDE SEQUENCE</scope>
    <source>
        <strain evidence="1">CBS 141.50</strain>
    </source>
</reference>
<dbReference type="GO" id="GO:0043022">
    <property type="term" value="F:ribosome binding"/>
    <property type="evidence" value="ECO:0007669"/>
    <property type="project" value="InterPro"/>
</dbReference>
<accession>A0AAN6ZKC7</accession>
<evidence type="ECO:0008006" key="3">
    <source>
        <dbReference type="Google" id="ProtNLM"/>
    </source>
</evidence>
<dbReference type="Proteomes" id="UP001302676">
    <property type="component" value="Unassembled WGS sequence"/>
</dbReference>
<keyword evidence="2" id="KW-1185">Reference proteome</keyword>
<dbReference type="RefSeq" id="XP_062634140.1">
    <property type="nucleotide sequence ID" value="XM_062784676.1"/>
</dbReference>
<evidence type="ECO:0000313" key="2">
    <source>
        <dbReference type="Proteomes" id="UP001302676"/>
    </source>
</evidence>
<dbReference type="PANTHER" id="PTHR28250">
    <property type="entry name" value="CYTOCHROME B PRE-MRNA-PROCESSING PROTEIN 6"/>
    <property type="match status" value="1"/>
</dbReference>
<dbReference type="AlphaFoldDB" id="A0AAN6ZKC7"/>
<proteinExistence type="predicted"/>
<sequence>MSGKLRGVIANHAHAALRRWPKDPLRPDCQLQDALAKRVDRPTGFAPPATGATTQEQADLKQINALYSLLEDRYKTMYRAPDSIMKPKSNPDYYQDLVKELEEAPNRTFLQRMGKKFGGMLRFT</sequence>
<dbReference type="EMBL" id="MU853624">
    <property type="protein sequence ID" value="KAK4140769.1"/>
    <property type="molecule type" value="Genomic_DNA"/>
</dbReference>
<dbReference type="GeneID" id="87821289"/>
<evidence type="ECO:0000313" key="1">
    <source>
        <dbReference type="EMBL" id="KAK4140769.1"/>
    </source>
</evidence>
<gene>
    <name evidence="1" type="ORF">C8A04DRAFT_39675</name>
</gene>
<name>A0AAN6ZKC7_9PEZI</name>
<dbReference type="PANTHER" id="PTHR28250:SF1">
    <property type="entry name" value="CYTOCHROME B PRE-MRNA-PROCESSING PROTEIN 6"/>
    <property type="match status" value="1"/>
</dbReference>
<dbReference type="GO" id="GO:0034551">
    <property type="term" value="P:mitochondrial respiratory chain complex III assembly"/>
    <property type="evidence" value="ECO:0007669"/>
    <property type="project" value="TreeGrafter"/>
</dbReference>
<protein>
    <recommendedName>
        <fullName evidence="3">Cytochrome B pre-mRNA-processing protein 6</fullName>
    </recommendedName>
</protein>
<comment type="caution">
    <text evidence="1">The sequence shown here is derived from an EMBL/GenBank/DDBJ whole genome shotgun (WGS) entry which is preliminary data.</text>
</comment>
<dbReference type="InterPro" id="IPR037653">
    <property type="entry name" value="Cbp6"/>
</dbReference>
<dbReference type="GO" id="GO:0061671">
    <property type="term" value="C:Cbp3p-Cbp6 complex"/>
    <property type="evidence" value="ECO:0007669"/>
    <property type="project" value="InterPro"/>
</dbReference>
<reference evidence="1" key="2">
    <citation type="submission" date="2023-05" db="EMBL/GenBank/DDBJ databases">
        <authorList>
            <consortium name="Lawrence Berkeley National Laboratory"/>
            <person name="Steindorff A."/>
            <person name="Hensen N."/>
            <person name="Bonometti L."/>
            <person name="Westerberg I."/>
            <person name="Brannstrom I.O."/>
            <person name="Guillou S."/>
            <person name="Cros-Aarteil S."/>
            <person name="Calhoun S."/>
            <person name="Haridas S."/>
            <person name="Kuo A."/>
            <person name="Mondo S."/>
            <person name="Pangilinan J."/>
            <person name="Riley R."/>
            <person name="Labutti K."/>
            <person name="Andreopoulos B."/>
            <person name="Lipzen A."/>
            <person name="Chen C."/>
            <person name="Yanf M."/>
            <person name="Daum C."/>
            <person name="Ng V."/>
            <person name="Clum A."/>
            <person name="Ohm R."/>
            <person name="Martin F."/>
            <person name="Silar P."/>
            <person name="Natvig D."/>
            <person name="Lalanne C."/>
            <person name="Gautier V."/>
            <person name="Ament-Velasquez S.L."/>
            <person name="Kruys A."/>
            <person name="Hutchinson M.I."/>
            <person name="Powell A.J."/>
            <person name="Barry K."/>
            <person name="Miller A.N."/>
            <person name="Grigoriev I.V."/>
            <person name="Debuchy R."/>
            <person name="Gladieux P."/>
            <person name="Thoren M.H."/>
            <person name="Johannesson H."/>
        </authorList>
    </citation>
    <scope>NUCLEOTIDE SEQUENCE</scope>
    <source>
        <strain evidence="1">CBS 141.50</strain>
    </source>
</reference>
<dbReference type="Pfam" id="PF20180">
    <property type="entry name" value="UQCC2_CBP6"/>
    <property type="match status" value="1"/>
</dbReference>